<keyword evidence="2" id="KW-0560">Oxidoreductase</keyword>
<dbReference type="PRINTS" id="PR00081">
    <property type="entry name" value="GDHRDH"/>
</dbReference>
<evidence type="ECO:0000313" key="3">
    <source>
        <dbReference type="EMBL" id="SHO67412.1"/>
    </source>
</evidence>
<comment type="similarity">
    <text evidence="1">Belongs to the short-chain dehydrogenases/reductases (SDR) family.</text>
</comment>
<dbReference type="FunFam" id="3.40.50.720:FF:000173">
    <property type="entry name" value="3-oxoacyl-[acyl-carrier protein] reductase"/>
    <property type="match status" value="1"/>
</dbReference>
<sequence length="250" mass="25395">MESGMELSGKIAAVTGAGGSIGRAVVARLVAAGAHVAAIDRSAEALAALSRSHGDAVSLHDVDLGDLAATERLAGDIVAARGGIDILVNNAGILSNDKLAATDLGDWHRIMAVNVDAALVLTRGVMAGMKARGWGRIINVSSYAAKCGGLTAGTAYTVSKAAMNGLTFSAARELAGFGITVNAIAPAYVLSPMILEQLSDEDRARQLAAIPVGRFCAPEEVAHAVAFLASPLAGFITGEIVDMNGGLQFD</sequence>
<dbReference type="InterPro" id="IPR002347">
    <property type="entry name" value="SDR_fam"/>
</dbReference>
<evidence type="ECO:0000256" key="2">
    <source>
        <dbReference type="ARBA" id="ARBA00023002"/>
    </source>
</evidence>
<dbReference type="STRING" id="1123029.SAMN02745172_04090"/>
<proteinExistence type="inferred from homology"/>
<dbReference type="Proteomes" id="UP000186406">
    <property type="component" value="Unassembled WGS sequence"/>
</dbReference>
<dbReference type="PANTHER" id="PTHR42879">
    <property type="entry name" value="3-OXOACYL-(ACYL-CARRIER-PROTEIN) REDUCTASE"/>
    <property type="match status" value="1"/>
</dbReference>
<dbReference type="Pfam" id="PF13561">
    <property type="entry name" value="adh_short_C2"/>
    <property type="match status" value="1"/>
</dbReference>
<dbReference type="PANTHER" id="PTHR42879:SF2">
    <property type="entry name" value="3-OXOACYL-[ACYL-CARRIER-PROTEIN] REDUCTASE FABG"/>
    <property type="match status" value="1"/>
</dbReference>
<dbReference type="EMBL" id="FRXO01000013">
    <property type="protein sequence ID" value="SHO67412.1"/>
    <property type="molecule type" value="Genomic_DNA"/>
</dbReference>
<evidence type="ECO:0000256" key="1">
    <source>
        <dbReference type="ARBA" id="ARBA00006484"/>
    </source>
</evidence>
<dbReference type="SUPFAM" id="SSF51735">
    <property type="entry name" value="NAD(P)-binding Rossmann-fold domains"/>
    <property type="match status" value="1"/>
</dbReference>
<dbReference type="InterPro" id="IPR036291">
    <property type="entry name" value="NAD(P)-bd_dom_sf"/>
</dbReference>
<organism evidence="3 4">
    <name type="scientific">Pseudoxanthobacter soli DSM 19599</name>
    <dbReference type="NCBI Taxonomy" id="1123029"/>
    <lineage>
        <taxon>Bacteria</taxon>
        <taxon>Pseudomonadati</taxon>
        <taxon>Pseudomonadota</taxon>
        <taxon>Alphaproteobacteria</taxon>
        <taxon>Hyphomicrobiales</taxon>
        <taxon>Segnochrobactraceae</taxon>
        <taxon>Pseudoxanthobacter</taxon>
    </lineage>
</organism>
<evidence type="ECO:0000313" key="4">
    <source>
        <dbReference type="Proteomes" id="UP000186406"/>
    </source>
</evidence>
<dbReference type="GO" id="GO:0016491">
    <property type="term" value="F:oxidoreductase activity"/>
    <property type="evidence" value="ECO:0007669"/>
    <property type="project" value="UniProtKB-KW"/>
</dbReference>
<protein>
    <submittedName>
        <fullName evidence="3">3-oxoacyl-[acyl-carrier protein] reductase</fullName>
    </submittedName>
</protein>
<name>A0A1M7ZRF7_9HYPH</name>
<dbReference type="InterPro" id="IPR050259">
    <property type="entry name" value="SDR"/>
</dbReference>
<dbReference type="Gene3D" id="3.40.50.720">
    <property type="entry name" value="NAD(P)-binding Rossmann-like Domain"/>
    <property type="match status" value="1"/>
</dbReference>
<gene>
    <name evidence="3" type="ORF">SAMN02745172_04090</name>
</gene>
<keyword evidence="4" id="KW-1185">Reference proteome</keyword>
<dbReference type="AlphaFoldDB" id="A0A1M7ZRF7"/>
<dbReference type="PRINTS" id="PR00080">
    <property type="entry name" value="SDRFAMILY"/>
</dbReference>
<reference evidence="3 4" key="1">
    <citation type="submission" date="2016-12" db="EMBL/GenBank/DDBJ databases">
        <authorList>
            <person name="Song W.-J."/>
            <person name="Kurnit D.M."/>
        </authorList>
    </citation>
    <scope>NUCLEOTIDE SEQUENCE [LARGE SCALE GENOMIC DNA]</scope>
    <source>
        <strain evidence="3 4">DSM 19599</strain>
    </source>
</reference>
<accession>A0A1M7ZRF7</accession>